<dbReference type="EMBL" id="JBHSFI010000008">
    <property type="protein sequence ID" value="MFC4631343.1"/>
    <property type="molecule type" value="Genomic_DNA"/>
</dbReference>
<dbReference type="InterPro" id="IPR045304">
    <property type="entry name" value="LbH_SAT"/>
</dbReference>
<name>A0ABV9HMB0_9MICO</name>
<dbReference type="SUPFAM" id="SSF51161">
    <property type="entry name" value="Trimeric LpxA-like enzymes"/>
    <property type="match status" value="1"/>
</dbReference>
<evidence type="ECO:0000313" key="6">
    <source>
        <dbReference type="EMBL" id="MFC4631343.1"/>
    </source>
</evidence>
<dbReference type="Pfam" id="PF00132">
    <property type="entry name" value="Hexapep"/>
    <property type="match status" value="1"/>
</dbReference>
<evidence type="ECO:0000256" key="4">
    <source>
        <dbReference type="ARBA" id="ARBA00023315"/>
    </source>
</evidence>
<protein>
    <submittedName>
        <fullName evidence="6">Serine O-acetyltransferase</fullName>
        <ecNumber evidence="6">2.3.1.30</ecNumber>
    </submittedName>
</protein>
<evidence type="ECO:0000256" key="2">
    <source>
        <dbReference type="ARBA" id="ARBA00022679"/>
    </source>
</evidence>
<dbReference type="InterPro" id="IPR018357">
    <property type="entry name" value="Hexapep_transf_CS"/>
</dbReference>
<keyword evidence="2 6" id="KW-0808">Transferase</keyword>
<keyword evidence="4 6" id="KW-0012">Acyltransferase</keyword>
<dbReference type="PROSITE" id="PS00101">
    <property type="entry name" value="HEXAPEP_TRANSFERASES"/>
    <property type="match status" value="1"/>
</dbReference>
<keyword evidence="3" id="KW-0677">Repeat</keyword>
<accession>A0ABV9HMB0</accession>
<comment type="caution">
    <text evidence="6">The sequence shown here is derived from an EMBL/GenBank/DDBJ whole genome shotgun (WGS) entry which is preliminary data.</text>
</comment>
<dbReference type="InterPro" id="IPR001451">
    <property type="entry name" value="Hexapep"/>
</dbReference>
<feature type="compositionally biased region" description="Basic and acidic residues" evidence="5">
    <location>
        <begin position="1"/>
        <end position="10"/>
    </location>
</feature>
<feature type="region of interest" description="Disordered" evidence="5">
    <location>
        <begin position="1"/>
        <end position="22"/>
    </location>
</feature>
<dbReference type="RefSeq" id="WP_377140470.1">
    <property type="nucleotide sequence ID" value="NZ_JBHSFI010000008.1"/>
</dbReference>
<evidence type="ECO:0000256" key="5">
    <source>
        <dbReference type="SAM" id="MobiDB-lite"/>
    </source>
</evidence>
<gene>
    <name evidence="6" type="ORF">ACFO6V_24065</name>
</gene>
<evidence type="ECO:0000256" key="3">
    <source>
        <dbReference type="ARBA" id="ARBA00022737"/>
    </source>
</evidence>
<keyword evidence="7" id="KW-1185">Reference proteome</keyword>
<organism evidence="6 7">
    <name type="scientific">Promicromonospora alba</name>
    <dbReference type="NCBI Taxonomy" id="1616110"/>
    <lineage>
        <taxon>Bacteria</taxon>
        <taxon>Bacillati</taxon>
        <taxon>Actinomycetota</taxon>
        <taxon>Actinomycetes</taxon>
        <taxon>Micrococcales</taxon>
        <taxon>Promicromonosporaceae</taxon>
        <taxon>Promicromonospora</taxon>
    </lineage>
</organism>
<proteinExistence type="inferred from homology"/>
<dbReference type="Gene3D" id="2.160.10.10">
    <property type="entry name" value="Hexapeptide repeat proteins"/>
    <property type="match status" value="1"/>
</dbReference>
<reference evidence="7" key="1">
    <citation type="journal article" date="2019" name="Int. J. Syst. Evol. Microbiol.">
        <title>The Global Catalogue of Microorganisms (GCM) 10K type strain sequencing project: providing services to taxonomists for standard genome sequencing and annotation.</title>
        <authorList>
            <consortium name="The Broad Institute Genomics Platform"/>
            <consortium name="The Broad Institute Genome Sequencing Center for Infectious Disease"/>
            <person name="Wu L."/>
            <person name="Ma J."/>
        </authorList>
    </citation>
    <scope>NUCLEOTIDE SEQUENCE [LARGE SCALE GENOMIC DNA]</scope>
    <source>
        <strain evidence="7">CCUG 42722</strain>
    </source>
</reference>
<sequence length="196" mass="20164">MTHDTTKDITNETTEDTARDTAGARPLGLLADLAANRTSDDPRRPGTAGVLPTVLTLRFLATFLYRASARAGSSVPVLGSVLKQLNHAITGADIAWSARIGPGLVLWHPTGVVIGPRVVVGRDARVQQGITLGAARSRTGKDGDPVLGDGVYVGAGARVLGPVRVGDRARIGANAVVLIDVPDDASAVGVPARIIA</sequence>
<dbReference type="InterPro" id="IPR011004">
    <property type="entry name" value="Trimer_LpxA-like_sf"/>
</dbReference>
<dbReference type="GO" id="GO:0009001">
    <property type="term" value="F:serine O-acetyltransferase activity"/>
    <property type="evidence" value="ECO:0007669"/>
    <property type="project" value="UniProtKB-EC"/>
</dbReference>
<comment type="similarity">
    <text evidence="1">Belongs to the transferase hexapeptide repeat family.</text>
</comment>
<evidence type="ECO:0000256" key="1">
    <source>
        <dbReference type="ARBA" id="ARBA00007274"/>
    </source>
</evidence>
<dbReference type="CDD" id="cd03354">
    <property type="entry name" value="LbH_SAT"/>
    <property type="match status" value="1"/>
</dbReference>
<dbReference type="PANTHER" id="PTHR42811">
    <property type="entry name" value="SERINE ACETYLTRANSFERASE"/>
    <property type="match status" value="1"/>
</dbReference>
<dbReference type="EC" id="2.3.1.30" evidence="6"/>
<dbReference type="Proteomes" id="UP001596011">
    <property type="component" value="Unassembled WGS sequence"/>
</dbReference>
<evidence type="ECO:0000313" key="7">
    <source>
        <dbReference type="Proteomes" id="UP001596011"/>
    </source>
</evidence>